<dbReference type="SMART" id="SM00240">
    <property type="entry name" value="FHA"/>
    <property type="match status" value="1"/>
</dbReference>
<dbReference type="Pfam" id="PF00498">
    <property type="entry name" value="FHA"/>
    <property type="match status" value="1"/>
</dbReference>
<keyword evidence="2" id="KW-0285">Flavoprotein</keyword>
<evidence type="ECO:0000256" key="4">
    <source>
        <dbReference type="ARBA" id="ARBA00022723"/>
    </source>
</evidence>
<dbReference type="RefSeq" id="WP_009625210.1">
    <property type="nucleotide sequence ID" value="NZ_VBTY01000005.1"/>
</dbReference>
<evidence type="ECO:0000256" key="3">
    <source>
        <dbReference type="ARBA" id="ARBA00022714"/>
    </source>
</evidence>
<evidence type="ECO:0000256" key="5">
    <source>
        <dbReference type="ARBA" id="ARBA00022827"/>
    </source>
</evidence>
<dbReference type="GO" id="GO:0051537">
    <property type="term" value="F:2 iron, 2 sulfur cluster binding"/>
    <property type="evidence" value="ECO:0007669"/>
    <property type="project" value="UniProtKB-KW"/>
</dbReference>
<dbReference type="CDD" id="cd06215">
    <property type="entry name" value="FNR_iron_sulfur_binding_1"/>
    <property type="match status" value="1"/>
</dbReference>
<dbReference type="Proteomes" id="UP001152872">
    <property type="component" value="Unassembled WGS sequence"/>
</dbReference>
<gene>
    <name evidence="11" type="ORF">FEV09_01280</name>
</gene>
<dbReference type="InterPro" id="IPR000253">
    <property type="entry name" value="FHA_dom"/>
</dbReference>
<accession>A0A9X4RGC7</accession>
<reference evidence="11" key="1">
    <citation type="submission" date="2019-05" db="EMBL/GenBank/DDBJ databases">
        <title>Whole genome sequencing of Pseudanabaena catenata USMAC16.</title>
        <authorList>
            <person name="Khan Z."/>
            <person name="Omar W.M."/>
            <person name="Convey P."/>
            <person name="Merican F."/>
            <person name="Najimudin N."/>
        </authorList>
    </citation>
    <scope>NUCLEOTIDE SEQUENCE</scope>
    <source>
        <strain evidence="11">USMAC16</strain>
    </source>
</reference>
<keyword evidence="5" id="KW-0274">FAD</keyword>
<sequence length="424" mass="48303">MIKLRIFNIQIPQELKPIELSIEKSQKNDFLFGRAPQCDVFLDNSTVSRHHGKIFFEDEQYHYLDLGSTNGSQINNLVLTQFRPFRLSVNDTIQLGDFAILVEEIKLPTRPISILEEEEDPTEPSVSHLEEPIVTIQKSSDRSVAIEHQHELQPIEYWNEGSIALECTRIVDETEDVKTFSFVANPMRLFRYQSGQFLNLSLEINGVELMGSYPIASSPSRPYDLEITVKRPPTTNNNQATEATMSERLISNWLHYNLTVGSRIRSYGFLGSFNCTDNPSQKLLLLSAGIGSAPMLSISRWLYDTHADCDITFLHCARSPQEIIFRQELEIMATRSPKFRLAINITHLKSRSAWLGLRGKLTSEMLTMIAPDWRDRPAFVCGSDSFIQSTKSLLETMGFDMAQYHAESLQEVIYKNQARALVSS</sequence>
<evidence type="ECO:0000256" key="1">
    <source>
        <dbReference type="ARBA" id="ARBA00001974"/>
    </source>
</evidence>
<dbReference type="Pfam" id="PF00970">
    <property type="entry name" value="FAD_binding_6"/>
    <property type="match status" value="1"/>
</dbReference>
<dbReference type="InterPro" id="IPR008984">
    <property type="entry name" value="SMAD_FHA_dom_sf"/>
</dbReference>
<evidence type="ECO:0000256" key="2">
    <source>
        <dbReference type="ARBA" id="ARBA00022630"/>
    </source>
</evidence>
<feature type="domain" description="FHA" evidence="9">
    <location>
        <begin position="30"/>
        <end position="79"/>
    </location>
</feature>
<evidence type="ECO:0000313" key="11">
    <source>
        <dbReference type="EMBL" id="MDG3493182.1"/>
    </source>
</evidence>
<keyword evidence="8" id="KW-0411">Iron-sulfur</keyword>
<dbReference type="InterPro" id="IPR001433">
    <property type="entry name" value="OxRdtase_FAD/NAD-bd"/>
</dbReference>
<dbReference type="SUPFAM" id="SSF52343">
    <property type="entry name" value="Ferredoxin reductase-like, C-terminal NADP-linked domain"/>
    <property type="match status" value="1"/>
</dbReference>
<dbReference type="PROSITE" id="PS50006">
    <property type="entry name" value="FHA_DOMAIN"/>
    <property type="match status" value="1"/>
</dbReference>
<keyword evidence="6" id="KW-0560">Oxidoreductase</keyword>
<organism evidence="11 12">
    <name type="scientific">Pseudanabaena catenata USMAC16</name>
    <dbReference type="NCBI Taxonomy" id="1855837"/>
    <lineage>
        <taxon>Bacteria</taxon>
        <taxon>Bacillati</taxon>
        <taxon>Cyanobacteriota</taxon>
        <taxon>Cyanophyceae</taxon>
        <taxon>Pseudanabaenales</taxon>
        <taxon>Pseudanabaenaceae</taxon>
        <taxon>Pseudanabaena</taxon>
    </lineage>
</organism>
<dbReference type="InterPro" id="IPR017927">
    <property type="entry name" value="FAD-bd_FR_type"/>
</dbReference>
<dbReference type="PROSITE" id="PS51384">
    <property type="entry name" value="FAD_FR"/>
    <property type="match status" value="1"/>
</dbReference>
<evidence type="ECO:0000259" key="10">
    <source>
        <dbReference type="PROSITE" id="PS51384"/>
    </source>
</evidence>
<protein>
    <submittedName>
        <fullName evidence="11">FHA domain-containing protein</fullName>
    </submittedName>
</protein>
<dbReference type="SUPFAM" id="SSF63380">
    <property type="entry name" value="Riboflavin synthase domain-like"/>
    <property type="match status" value="1"/>
</dbReference>
<dbReference type="InterPro" id="IPR050415">
    <property type="entry name" value="MRET"/>
</dbReference>
<keyword evidence="3" id="KW-0001">2Fe-2S</keyword>
<dbReference type="Gene3D" id="2.40.30.10">
    <property type="entry name" value="Translation factors"/>
    <property type="match status" value="1"/>
</dbReference>
<evidence type="ECO:0000256" key="6">
    <source>
        <dbReference type="ARBA" id="ARBA00023002"/>
    </source>
</evidence>
<keyword evidence="7" id="KW-0408">Iron</keyword>
<dbReference type="PANTHER" id="PTHR47354:SF6">
    <property type="entry name" value="NADH OXIDOREDUCTASE HCR"/>
    <property type="match status" value="1"/>
</dbReference>
<feature type="domain" description="FAD-binding FR-type" evidence="10">
    <location>
        <begin position="160"/>
        <end position="276"/>
    </location>
</feature>
<dbReference type="EMBL" id="VBTY01000005">
    <property type="protein sequence ID" value="MDG3493182.1"/>
    <property type="molecule type" value="Genomic_DNA"/>
</dbReference>
<name>A0A9X4RGC7_9CYAN</name>
<proteinExistence type="predicted"/>
<evidence type="ECO:0000256" key="7">
    <source>
        <dbReference type="ARBA" id="ARBA00023004"/>
    </source>
</evidence>
<dbReference type="Gene3D" id="3.40.50.80">
    <property type="entry name" value="Nucleotide-binding domain of ferredoxin-NADP reductase (FNR) module"/>
    <property type="match status" value="1"/>
</dbReference>
<dbReference type="InterPro" id="IPR039261">
    <property type="entry name" value="FNR_nucleotide-bd"/>
</dbReference>
<dbReference type="GO" id="GO:0046872">
    <property type="term" value="F:metal ion binding"/>
    <property type="evidence" value="ECO:0007669"/>
    <property type="project" value="UniProtKB-KW"/>
</dbReference>
<dbReference type="Pfam" id="PF00175">
    <property type="entry name" value="NAD_binding_1"/>
    <property type="match status" value="1"/>
</dbReference>
<evidence type="ECO:0000313" key="12">
    <source>
        <dbReference type="Proteomes" id="UP001152872"/>
    </source>
</evidence>
<comment type="caution">
    <text evidence="11">The sequence shown here is derived from an EMBL/GenBank/DDBJ whole genome shotgun (WGS) entry which is preliminary data.</text>
</comment>
<dbReference type="Gene3D" id="2.60.200.20">
    <property type="match status" value="1"/>
</dbReference>
<dbReference type="InterPro" id="IPR008333">
    <property type="entry name" value="Cbr1-like_FAD-bd_dom"/>
</dbReference>
<dbReference type="SUPFAM" id="SSF49879">
    <property type="entry name" value="SMAD/FHA domain"/>
    <property type="match status" value="1"/>
</dbReference>
<keyword evidence="4" id="KW-0479">Metal-binding</keyword>
<dbReference type="AlphaFoldDB" id="A0A9X4RGC7"/>
<evidence type="ECO:0000256" key="8">
    <source>
        <dbReference type="ARBA" id="ARBA00023014"/>
    </source>
</evidence>
<evidence type="ECO:0000259" key="9">
    <source>
        <dbReference type="PROSITE" id="PS50006"/>
    </source>
</evidence>
<dbReference type="GO" id="GO:0016491">
    <property type="term" value="F:oxidoreductase activity"/>
    <property type="evidence" value="ECO:0007669"/>
    <property type="project" value="UniProtKB-KW"/>
</dbReference>
<dbReference type="InterPro" id="IPR017938">
    <property type="entry name" value="Riboflavin_synthase-like_b-brl"/>
</dbReference>
<keyword evidence="12" id="KW-1185">Reference proteome</keyword>
<dbReference type="PANTHER" id="PTHR47354">
    <property type="entry name" value="NADH OXIDOREDUCTASE HCR"/>
    <property type="match status" value="1"/>
</dbReference>
<dbReference type="CDD" id="cd00060">
    <property type="entry name" value="FHA"/>
    <property type="match status" value="1"/>
</dbReference>
<comment type="cofactor">
    <cofactor evidence="1">
        <name>FAD</name>
        <dbReference type="ChEBI" id="CHEBI:57692"/>
    </cofactor>
</comment>